<feature type="domain" description="B box-type" evidence="4">
    <location>
        <begin position="77"/>
        <end position="118"/>
    </location>
</feature>
<dbReference type="AlphaFoldDB" id="A0A9D4E6B1"/>
<evidence type="ECO:0000313" key="6">
    <source>
        <dbReference type="Proteomes" id="UP000828390"/>
    </source>
</evidence>
<protein>
    <recommendedName>
        <fullName evidence="4">B box-type domain-containing protein</fullName>
    </recommendedName>
</protein>
<sequence>MDCSLNECGVCASESVVAFCENCNFKICETCFQLHRKSTKLFQNHVAFLIDQTKTIIDESIAGDNTLAVSTESFGDINTHKCATHKTENLIFFCTEHTETLCGRCVFSSHKPCKVVDLFEVNVDDEEVHTCKSHLQNLVENLKSTENKIEKNKLENNACKQEFGTNLQRLRTEFINWFDRLQSKCEKQCIDTFETNAERLTQAQICCQEHIERIQKRQEFADILITKKHVKKLYILLNEVKKEIEEVKLKINWLNSASTFNSYIFKRSNCIEEFLNSHTFEIGGLEEWCSGSDELLDDSSSLTVSTLRTTADPCSLDDMPKGGKQVVSGIIRVNALSIKADRSCSSTIPPMQFKSADIVSQGAASVRQHPPENSPRPPPRPIRQTSFHGDVTFNQDQAQSLSRISTGSTNEKSACLETIESTSKIPEYDYQSTEEHHPNANNKTLSNGKYKLEKHGTIWCIRDLSSGFLYLQRKISATSIEFKGPELLLVDNVYYHKIVSVQGRPKLKKCDESD</sequence>
<keyword evidence="2" id="KW-0175">Coiled coil</keyword>
<keyword evidence="1" id="KW-0862">Zinc</keyword>
<keyword evidence="6" id="KW-1185">Reference proteome</keyword>
<dbReference type="InterPro" id="IPR000315">
    <property type="entry name" value="Znf_B-box"/>
</dbReference>
<dbReference type="InterPro" id="IPR047153">
    <property type="entry name" value="TRIM45/56/19-like"/>
</dbReference>
<reference evidence="5" key="2">
    <citation type="submission" date="2020-11" db="EMBL/GenBank/DDBJ databases">
        <authorList>
            <person name="McCartney M.A."/>
            <person name="Auch B."/>
            <person name="Kono T."/>
            <person name="Mallez S."/>
            <person name="Becker A."/>
            <person name="Gohl D.M."/>
            <person name="Silverstein K.A.T."/>
            <person name="Koren S."/>
            <person name="Bechman K.B."/>
            <person name="Herman A."/>
            <person name="Abrahante J.E."/>
            <person name="Garbe J."/>
        </authorList>
    </citation>
    <scope>NUCLEOTIDE SEQUENCE</scope>
    <source>
        <strain evidence="5">Duluth1</strain>
        <tissue evidence="5">Whole animal</tissue>
    </source>
</reference>
<feature type="coiled-coil region" evidence="2">
    <location>
        <begin position="132"/>
        <end position="162"/>
    </location>
</feature>
<dbReference type="OrthoDB" id="10693879at2759"/>
<dbReference type="PANTHER" id="PTHR25462">
    <property type="entry name" value="BONUS, ISOFORM C-RELATED"/>
    <property type="match status" value="1"/>
</dbReference>
<dbReference type="CDD" id="cd19757">
    <property type="entry name" value="Bbox1"/>
    <property type="match status" value="1"/>
</dbReference>
<evidence type="ECO:0000256" key="1">
    <source>
        <dbReference type="PROSITE-ProRule" id="PRU00024"/>
    </source>
</evidence>
<keyword evidence="1" id="KW-0479">Metal-binding</keyword>
<evidence type="ECO:0000259" key="4">
    <source>
        <dbReference type="PROSITE" id="PS50119"/>
    </source>
</evidence>
<dbReference type="PROSITE" id="PS50119">
    <property type="entry name" value="ZF_BBOX"/>
    <property type="match status" value="2"/>
</dbReference>
<evidence type="ECO:0000313" key="5">
    <source>
        <dbReference type="EMBL" id="KAH3773933.1"/>
    </source>
</evidence>
<comment type="caution">
    <text evidence="5">The sequence shown here is derived from an EMBL/GenBank/DDBJ whole genome shotgun (WGS) entry which is preliminary data.</text>
</comment>
<organism evidence="5 6">
    <name type="scientific">Dreissena polymorpha</name>
    <name type="common">Zebra mussel</name>
    <name type="synonym">Mytilus polymorpha</name>
    <dbReference type="NCBI Taxonomy" id="45954"/>
    <lineage>
        <taxon>Eukaryota</taxon>
        <taxon>Metazoa</taxon>
        <taxon>Spiralia</taxon>
        <taxon>Lophotrochozoa</taxon>
        <taxon>Mollusca</taxon>
        <taxon>Bivalvia</taxon>
        <taxon>Autobranchia</taxon>
        <taxon>Heteroconchia</taxon>
        <taxon>Euheterodonta</taxon>
        <taxon>Imparidentia</taxon>
        <taxon>Neoheterodontei</taxon>
        <taxon>Myida</taxon>
        <taxon>Dreissenoidea</taxon>
        <taxon>Dreissenidae</taxon>
        <taxon>Dreissena</taxon>
    </lineage>
</organism>
<feature type="region of interest" description="Disordered" evidence="3">
    <location>
        <begin position="358"/>
        <end position="387"/>
    </location>
</feature>
<gene>
    <name evidence="5" type="ORF">DPMN_175304</name>
</gene>
<dbReference type="PANTHER" id="PTHR25462:SF296">
    <property type="entry name" value="MEIOTIC P26, ISOFORM F"/>
    <property type="match status" value="1"/>
</dbReference>
<dbReference type="SUPFAM" id="SSF57845">
    <property type="entry name" value="B-box zinc-binding domain"/>
    <property type="match status" value="1"/>
</dbReference>
<evidence type="ECO:0000256" key="2">
    <source>
        <dbReference type="SAM" id="Coils"/>
    </source>
</evidence>
<keyword evidence="1" id="KW-0863">Zinc-finger</keyword>
<dbReference type="Gene3D" id="3.30.160.60">
    <property type="entry name" value="Classic Zinc Finger"/>
    <property type="match status" value="1"/>
</dbReference>
<proteinExistence type="predicted"/>
<feature type="compositionally biased region" description="Pro residues" evidence="3">
    <location>
        <begin position="372"/>
        <end position="381"/>
    </location>
</feature>
<reference evidence="5" key="1">
    <citation type="journal article" date="2019" name="bioRxiv">
        <title>The Genome of the Zebra Mussel, Dreissena polymorpha: A Resource for Invasive Species Research.</title>
        <authorList>
            <person name="McCartney M.A."/>
            <person name="Auch B."/>
            <person name="Kono T."/>
            <person name="Mallez S."/>
            <person name="Zhang Y."/>
            <person name="Obille A."/>
            <person name="Becker A."/>
            <person name="Abrahante J.E."/>
            <person name="Garbe J."/>
            <person name="Badalamenti J.P."/>
            <person name="Herman A."/>
            <person name="Mangelson H."/>
            <person name="Liachko I."/>
            <person name="Sullivan S."/>
            <person name="Sone E.D."/>
            <person name="Koren S."/>
            <person name="Silverstein K.A.T."/>
            <person name="Beckman K.B."/>
            <person name="Gohl D.M."/>
        </authorList>
    </citation>
    <scope>NUCLEOTIDE SEQUENCE</scope>
    <source>
        <strain evidence="5">Duluth1</strain>
        <tissue evidence="5">Whole animal</tissue>
    </source>
</reference>
<feature type="coiled-coil region" evidence="2">
    <location>
        <begin position="230"/>
        <end position="257"/>
    </location>
</feature>
<feature type="domain" description="B box-type" evidence="4">
    <location>
        <begin position="8"/>
        <end position="50"/>
    </location>
</feature>
<name>A0A9D4E6B1_DREPO</name>
<dbReference type="EMBL" id="JAIWYP010000009">
    <property type="protein sequence ID" value="KAH3773933.1"/>
    <property type="molecule type" value="Genomic_DNA"/>
</dbReference>
<dbReference type="GO" id="GO:0061630">
    <property type="term" value="F:ubiquitin protein ligase activity"/>
    <property type="evidence" value="ECO:0007669"/>
    <property type="project" value="TreeGrafter"/>
</dbReference>
<evidence type="ECO:0000256" key="3">
    <source>
        <dbReference type="SAM" id="MobiDB-lite"/>
    </source>
</evidence>
<accession>A0A9D4E6B1</accession>
<dbReference type="Proteomes" id="UP000828390">
    <property type="component" value="Unassembled WGS sequence"/>
</dbReference>
<dbReference type="GO" id="GO:0008270">
    <property type="term" value="F:zinc ion binding"/>
    <property type="evidence" value="ECO:0007669"/>
    <property type="project" value="UniProtKB-KW"/>
</dbReference>